<feature type="region of interest" description="Disordered" evidence="3">
    <location>
        <begin position="235"/>
        <end position="271"/>
    </location>
</feature>
<dbReference type="Proteomes" id="UP001239994">
    <property type="component" value="Unassembled WGS sequence"/>
</dbReference>
<dbReference type="InterPro" id="IPR000504">
    <property type="entry name" value="RRM_dom"/>
</dbReference>
<evidence type="ECO:0000313" key="5">
    <source>
        <dbReference type="EMBL" id="KAK1787187.1"/>
    </source>
</evidence>
<feature type="domain" description="RRM" evidence="4">
    <location>
        <begin position="27"/>
        <end position="91"/>
    </location>
</feature>
<reference evidence="5" key="1">
    <citation type="submission" date="2023-03" db="EMBL/GenBank/DDBJ databases">
        <title>Electrophorus voltai genome.</title>
        <authorList>
            <person name="Bian C."/>
        </authorList>
    </citation>
    <scope>NUCLEOTIDE SEQUENCE</scope>
    <source>
        <strain evidence="5">CB-2022</strain>
        <tissue evidence="5">Muscle</tissue>
    </source>
</reference>
<dbReference type="PANTHER" id="PTHR13968">
    <property type="entry name" value="HETEROGENEOUS NUCLEAR RIBONUCLEOPROTEIN"/>
    <property type="match status" value="1"/>
</dbReference>
<dbReference type="GO" id="GO:0005634">
    <property type="term" value="C:nucleus"/>
    <property type="evidence" value="ECO:0007669"/>
    <property type="project" value="TreeGrafter"/>
</dbReference>
<dbReference type="InterPro" id="IPR012677">
    <property type="entry name" value="Nucleotide-bd_a/b_plait_sf"/>
</dbReference>
<comment type="caution">
    <text evidence="5">The sequence shown here is derived from an EMBL/GenBank/DDBJ whole genome shotgun (WGS) entry which is preliminary data.</text>
</comment>
<proteinExistence type="predicted"/>
<dbReference type="SMART" id="SM00360">
    <property type="entry name" value="RRM"/>
    <property type="match status" value="1"/>
</dbReference>
<evidence type="ECO:0000259" key="4">
    <source>
        <dbReference type="PROSITE" id="PS50102"/>
    </source>
</evidence>
<keyword evidence="6" id="KW-1185">Reference proteome</keyword>
<evidence type="ECO:0000256" key="3">
    <source>
        <dbReference type="SAM" id="MobiDB-lite"/>
    </source>
</evidence>
<dbReference type="SUPFAM" id="SSF54928">
    <property type="entry name" value="RNA-binding domain, RBD"/>
    <property type="match status" value="1"/>
</dbReference>
<sequence length="389" mass="43959">KSIVRRMAGRTLTSSVTNRTDAHSLHSRVFIGNLNTAAVAKADVERIFAKYGKITGCSVHKGFAFVQYASERDARSAVAGENARVIAGQPLGQWIFSNTTEIFCWTPLQVLQYYCPHPFATAPQPRHSSDRKVLHFSYHGVAVERQKDAELVSRDTEQHCNSAPPTDINMAGEPRPCRPKLGLKRPLSALYSGYGLDYDFYRDDFYGRLLDFHGRVTALPRAEVPVRRSRLPVPWRRRMKHSLPSKGSSCSSPTRAPSSSSSSSGTKAKSDHLLTIRRELSQIKTKIESLLGRLEKIERQRLTETVANRRCEDIRPPLHNERVRHSAKIAEGCHLEGQHGDLIDRDDGSYDDEGNSELVSHPWSNLTEKATVIWNITDNNWWWDYAIQL</sequence>
<dbReference type="EMBL" id="JAROKS010000024">
    <property type="protein sequence ID" value="KAK1787187.1"/>
    <property type="molecule type" value="Genomic_DNA"/>
</dbReference>
<feature type="non-terminal residue" evidence="5">
    <location>
        <position position="1"/>
    </location>
</feature>
<organism evidence="5 6">
    <name type="scientific">Electrophorus voltai</name>
    <dbReference type="NCBI Taxonomy" id="2609070"/>
    <lineage>
        <taxon>Eukaryota</taxon>
        <taxon>Metazoa</taxon>
        <taxon>Chordata</taxon>
        <taxon>Craniata</taxon>
        <taxon>Vertebrata</taxon>
        <taxon>Euteleostomi</taxon>
        <taxon>Actinopterygii</taxon>
        <taxon>Neopterygii</taxon>
        <taxon>Teleostei</taxon>
        <taxon>Ostariophysi</taxon>
        <taxon>Gymnotiformes</taxon>
        <taxon>Gymnotoidei</taxon>
        <taxon>Gymnotidae</taxon>
        <taxon>Electrophorus</taxon>
    </lineage>
</organism>
<name>A0AAD9DPJ7_9TELE</name>
<dbReference type="Gene3D" id="3.30.70.330">
    <property type="match status" value="1"/>
</dbReference>
<dbReference type="PANTHER" id="PTHR13968:SF34">
    <property type="entry name" value="RNA-BINDING RALY-LIKE PROTEIN-RELATED"/>
    <property type="match status" value="1"/>
</dbReference>
<dbReference type="InterPro" id="IPR035979">
    <property type="entry name" value="RBD_domain_sf"/>
</dbReference>
<evidence type="ECO:0000256" key="2">
    <source>
        <dbReference type="PROSITE-ProRule" id="PRU00176"/>
    </source>
</evidence>
<dbReference type="AlphaFoldDB" id="A0AAD9DPJ7"/>
<dbReference type="GO" id="GO:0003723">
    <property type="term" value="F:RNA binding"/>
    <property type="evidence" value="ECO:0007669"/>
    <property type="project" value="UniProtKB-UniRule"/>
</dbReference>
<dbReference type="InterPro" id="IPR051186">
    <property type="entry name" value="RRM_HNRPC/RALY_subfam"/>
</dbReference>
<gene>
    <name evidence="5" type="ORF">P4O66_017044</name>
</gene>
<keyword evidence="1 2" id="KW-0694">RNA-binding</keyword>
<evidence type="ECO:0000313" key="6">
    <source>
        <dbReference type="Proteomes" id="UP001239994"/>
    </source>
</evidence>
<feature type="compositionally biased region" description="Low complexity" evidence="3">
    <location>
        <begin position="244"/>
        <end position="267"/>
    </location>
</feature>
<dbReference type="Pfam" id="PF00076">
    <property type="entry name" value="RRM_1"/>
    <property type="match status" value="1"/>
</dbReference>
<evidence type="ECO:0000256" key="1">
    <source>
        <dbReference type="ARBA" id="ARBA00022884"/>
    </source>
</evidence>
<protein>
    <recommendedName>
        <fullName evidence="4">RRM domain-containing protein</fullName>
    </recommendedName>
</protein>
<dbReference type="PROSITE" id="PS50102">
    <property type="entry name" value="RRM"/>
    <property type="match status" value="1"/>
</dbReference>
<accession>A0AAD9DPJ7</accession>